<dbReference type="PROSITE" id="PS51375">
    <property type="entry name" value="PPR"/>
    <property type="match status" value="2"/>
</dbReference>
<evidence type="ECO:0000313" key="6">
    <source>
        <dbReference type="Proteomes" id="UP001396334"/>
    </source>
</evidence>
<organism evidence="5 6">
    <name type="scientific">Hibiscus sabdariffa</name>
    <name type="common">roselle</name>
    <dbReference type="NCBI Taxonomy" id="183260"/>
    <lineage>
        <taxon>Eukaryota</taxon>
        <taxon>Viridiplantae</taxon>
        <taxon>Streptophyta</taxon>
        <taxon>Embryophyta</taxon>
        <taxon>Tracheophyta</taxon>
        <taxon>Spermatophyta</taxon>
        <taxon>Magnoliopsida</taxon>
        <taxon>eudicotyledons</taxon>
        <taxon>Gunneridae</taxon>
        <taxon>Pentapetalae</taxon>
        <taxon>rosids</taxon>
        <taxon>malvids</taxon>
        <taxon>Malvales</taxon>
        <taxon>Malvaceae</taxon>
        <taxon>Malvoideae</taxon>
        <taxon>Hibiscus</taxon>
    </lineage>
</organism>
<evidence type="ECO:0000256" key="1">
    <source>
        <dbReference type="ARBA" id="ARBA00007626"/>
    </source>
</evidence>
<dbReference type="InterPro" id="IPR011990">
    <property type="entry name" value="TPR-like_helical_dom_sf"/>
</dbReference>
<protein>
    <recommendedName>
        <fullName evidence="7">Pentatricopeptide repeat-containing protein</fullName>
    </recommendedName>
</protein>
<evidence type="ECO:0000256" key="2">
    <source>
        <dbReference type="ARBA" id="ARBA00022737"/>
    </source>
</evidence>
<gene>
    <name evidence="5" type="ORF">V6N11_064354</name>
</gene>
<dbReference type="Proteomes" id="UP001396334">
    <property type="component" value="Unassembled WGS sequence"/>
</dbReference>
<accession>A0ABR2PNU7</accession>
<evidence type="ECO:0000256" key="3">
    <source>
        <dbReference type="PROSITE-ProRule" id="PRU00708"/>
    </source>
</evidence>
<feature type="repeat" description="PPR" evidence="3">
    <location>
        <begin position="161"/>
        <end position="195"/>
    </location>
</feature>
<evidence type="ECO:0000256" key="4">
    <source>
        <dbReference type="SAM" id="MobiDB-lite"/>
    </source>
</evidence>
<feature type="region of interest" description="Disordered" evidence="4">
    <location>
        <begin position="68"/>
        <end position="90"/>
    </location>
</feature>
<proteinExistence type="inferred from homology"/>
<dbReference type="PANTHER" id="PTHR47936">
    <property type="entry name" value="PPR_LONG DOMAIN-CONTAINING PROTEIN"/>
    <property type="match status" value="1"/>
</dbReference>
<keyword evidence="2" id="KW-0677">Repeat</keyword>
<feature type="region of interest" description="Disordered" evidence="4">
    <location>
        <begin position="33"/>
        <end position="53"/>
    </location>
</feature>
<dbReference type="NCBIfam" id="TIGR00756">
    <property type="entry name" value="PPR"/>
    <property type="match status" value="2"/>
</dbReference>
<feature type="repeat" description="PPR" evidence="3">
    <location>
        <begin position="196"/>
        <end position="230"/>
    </location>
</feature>
<dbReference type="EMBL" id="JBBPBN010000056">
    <property type="protein sequence ID" value="KAK8989941.1"/>
    <property type="molecule type" value="Genomic_DNA"/>
</dbReference>
<comment type="caution">
    <text evidence="5">The sequence shown here is derived from an EMBL/GenBank/DDBJ whole genome shotgun (WGS) entry which is preliminary data.</text>
</comment>
<name>A0ABR2PNU7_9ROSI</name>
<comment type="similarity">
    <text evidence="1">Belongs to the PPR family. P subfamily.</text>
</comment>
<feature type="compositionally biased region" description="Polar residues" evidence="4">
    <location>
        <begin position="33"/>
        <end position="51"/>
    </location>
</feature>
<dbReference type="Gene3D" id="1.25.40.10">
    <property type="entry name" value="Tetratricopeptide repeat domain"/>
    <property type="match status" value="1"/>
</dbReference>
<dbReference type="PANTHER" id="PTHR47936:SF1">
    <property type="entry name" value="PENTATRICOPEPTIDE REPEAT-CONTAINING PROTEIN GUN1, CHLOROPLASTIC"/>
    <property type="match status" value="1"/>
</dbReference>
<evidence type="ECO:0008006" key="7">
    <source>
        <dbReference type="Google" id="ProtNLM"/>
    </source>
</evidence>
<evidence type="ECO:0000313" key="5">
    <source>
        <dbReference type="EMBL" id="KAK8989941.1"/>
    </source>
</evidence>
<reference evidence="5 6" key="1">
    <citation type="journal article" date="2024" name="G3 (Bethesda)">
        <title>Genome assembly of Hibiscus sabdariffa L. provides insights into metabolisms of medicinal natural products.</title>
        <authorList>
            <person name="Kim T."/>
        </authorList>
    </citation>
    <scope>NUCLEOTIDE SEQUENCE [LARGE SCALE GENOMIC DNA]</scope>
    <source>
        <strain evidence="5">TK-2024</strain>
        <tissue evidence="5">Old leaves</tissue>
    </source>
</reference>
<sequence>MVSLITAKRLSAFALLSPVHRLFSSASHSVVPNATSHSGSQSSNPLPNQPNVDHETVRETLSCYSDDWKRRSSSSTGSRPIATSPTPPRPSTRCWTFLRYVTAHLVNEAIATFHRLEEFNLKDEISFCNLVDAPCEYKHVVEAHELCFLGKNKDLGFNVNDTKIHNMILRGWFKMGWWSKCREFWEEMDKKGVKKDLHSYSIYMDIMCKSGKPWKAVKLYKEMKKKGMKLDVVVYNTVIRAIGVSDVRILVLGYLGR</sequence>
<dbReference type="Pfam" id="PF01535">
    <property type="entry name" value="PPR"/>
    <property type="match status" value="1"/>
</dbReference>
<keyword evidence="6" id="KW-1185">Reference proteome</keyword>
<dbReference type="InterPro" id="IPR002885">
    <property type="entry name" value="PPR_rpt"/>
</dbReference>
<dbReference type="Pfam" id="PF13041">
    <property type="entry name" value="PPR_2"/>
    <property type="match status" value="1"/>
</dbReference>